<dbReference type="Gene3D" id="1.25.40.10">
    <property type="entry name" value="Tetratricopeptide repeat domain"/>
    <property type="match status" value="3"/>
</dbReference>
<dbReference type="GO" id="GO:0009451">
    <property type="term" value="P:RNA modification"/>
    <property type="evidence" value="ECO:0007669"/>
    <property type="project" value="InterPro"/>
</dbReference>
<dbReference type="InterPro" id="IPR002885">
    <property type="entry name" value="PPR_rpt"/>
</dbReference>
<evidence type="ECO:0000313" key="6">
    <source>
        <dbReference type="Proteomes" id="UP000027138"/>
    </source>
</evidence>
<dbReference type="InterPro" id="IPR011990">
    <property type="entry name" value="TPR-like_helical_dom_sf"/>
</dbReference>
<evidence type="ECO:0000256" key="1">
    <source>
        <dbReference type="ARBA" id="ARBA00006643"/>
    </source>
</evidence>
<dbReference type="EMBL" id="KK914420">
    <property type="protein sequence ID" value="KDP36860.1"/>
    <property type="molecule type" value="Genomic_DNA"/>
</dbReference>
<evidence type="ECO:0000256" key="2">
    <source>
        <dbReference type="ARBA" id="ARBA00022737"/>
    </source>
</evidence>
<accession>A0A067KX60</accession>
<feature type="domain" description="DYW" evidence="4">
    <location>
        <begin position="522"/>
        <end position="614"/>
    </location>
</feature>
<dbReference type="InterPro" id="IPR032867">
    <property type="entry name" value="DYW_dom"/>
</dbReference>
<dbReference type="Pfam" id="PF14432">
    <property type="entry name" value="DYW_deaminase"/>
    <property type="match status" value="1"/>
</dbReference>
<dbReference type="Pfam" id="PF13041">
    <property type="entry name" value="PPR_2"/>
    <property type="match status" value="1"/>
</dbReference>
<dbReference type="FunFam" id="1.25.40.10:FF:000475">
    <property type="entry name" value="Pentatricopeptide repeat-containing protein At5g40410, mitochondrial"/>
    <property type="match status" value="1"/>
</dbReference>
<sequence>MRIYQRLLSFKFISSRRNFCNAFPSQSFPKFLTCSNSVDSTVSALIISISSCTWIPHCQALHCRVIKSLSYNHGFLGDQLVSAYVRLECKEDAKKLFDELPDKDLVSWNSLISGFSRKGDLGNCINAFYRIRLETDMKLNGATLLPVISACTDTRALDVGKFVHGFALKLGMLLEVKVANALINLYGKSRYLDAACRLFQEMPVQNSVSWNSVIAVHVQMGLAEEGMKYFIMMRTAMFVSDQATLVILLQACENLGVRKTVEAIHGYIFSCGLNMNLAIATALLKLYANLGVLSTSRKVFQEMINPDAVAWTAMLAAYAVHGCGKEAIEHFEFMVRGSLVPDHVTFTHLLSACSHSGLVKEGKHYFQVMSKVYRVEPRLDHYSCMVDILGRSGLLDDAYDIIKSMPMEPNSGVWGALMSACRVYGNVELGKEVAEQLFALDPSDSRNYILLSNMYSAAGQWKDASKVRALMKERNVIRNPGCSYIEYGNKIRRFVMGDQSHPETERIYNKLEEVIGRIRKAGYASKTELVLHDVSDDVKEDLINKHSEKLAIAFGLLVTDANMPLIITKNLRICGDCHNAAKFISLIEERTIIIRDTKRFHHFANGLCSCGDYW</sequence>
<evidence type="ECO:0000256" key="3">
    <source>
        <dbReference type="PROSITE-ProRule" id="PRU00708"/>
    </source>
</evidence>
<dbReference type="AlphaFoldDB" id="A0A067KX60"/>
<dbReference type="InterPro" id="IPR046960">
    <property type="entry name" value="PPR_At4g14850-like_plant"/>
</dbReference>
<reference evidence="5 6" key="1">
    <citation type="journal article" date="2014" name="PLoS ONE">
        <title>Global Analysis of Gene Expression Profiles in Physic Nut (Jatropha curcas L.) Seedlings Exposed to Salt Stress.</title>
        <authorList>
            <person name="Zhang L."/>
            <person name="Zhang C."/>
            <person name="Wu P."/>
            <person name="Chen Y."/>
            <person name="Li M."/>
            <person name="Jiang H."/>
            <person name="Wu G."/>
        </authorList>
    </citation>
    <scope>NUCLEOTIDE SEQUENCE [LARGE SCALE GENOMIC DNA]</scope>
    <source>
        <strain evidence="6">cv. GZQX0401</strain>
        <tissue evidence="5">Young leaves</tissue>
    </source>
</reference>
<keyword evidence="2" id="KW-0677">Repeat</keyword>
<dbReference type="InterPro" id="IPR046848">
    <property type="entry name" value="E_motif"/>
</dbReference>
<evidence type="ECO:0000259" key="4">
    <source>
        <dbReference type="Pfam" id="PF14432"/>
    </source>
</evidence>
<evidence type="ECO:0000313" key="5">
    <source>
        <dbReference type="EMBL" id="KDP36860.1"/>
    </source>
</evidence>
<dbReference type="GO" id="GO:0003723">
    <property type="term" value="F:RNA binding"/>
    <property type="evidence" value="ECO:0007669"/>
    <property type="project" value="InterPro"/>
</dbReference>
<dbReference type="FunFam" id="1.25.40.10:FF:000407">
    <property type="entry name" value="Putative pentatricopeptide repeat-containing protein"/>
    <property type="match status" value="1"/>
</dbReference>
<feature type="repeat" description="PPR" evidence="3">
    <location>
        <begin position="307"/>
        <end position="341"/>
    </location>
</feature>
<dbReference type="PANTHER" id="PTHR47926">
    <property type="entry name" value="PENTATRICOPEPTIDE REPEAT-CONTAINING PROTEIN"/>
    <property type="match status" value="1"/>
</dbReference>
<keyword evidence="6" id="KW-1185">Reference proteome</keyword>
<dbReference type="PANTHER" id="PTHR47926:SF533">
    <property type="entry name" value="DYW DOMAIN-CONTAINING PROTEIN"/>
    <property type="match status" value="1"/>
</dbReference>
<name>A0A067KX60_JATCU</name>
<dbReference type="Proteomes" id="UP000027138">
    <property type="component" value="Unassembled WGS sequence"/>
</dbReference>
<dbReference type="Pfam" id="PF20431">
    <property type="entry name" value="E_motif"/>
    <property type="match status" value="1"/>
</dbReference>
<proteinExistence type="inferred from homology"/>
<dbReference type="GO" id="GO:0008270">
    <property type="term" value="F:zinc ion binding"/>
    <property type="evidence" value="ECO:0007669"/>
    <property type="project" value="InterPro"/>
</dbReference>
<dbReference type="OrthoDB" id="185373at2759"/>
<gene>
    <name evidence="5" type="ORF">JCGZ_08151</name>
</gene>
<dbReference type="NCBIfam" id="TIGR00756">
    <property type="entry name" value="PPR"/>
    <property type="match status" value="1"/>
</dbReference>
<protein>
    <recommendedName>
        <fullName evidence="4">DYW domain-containing protein</fullName>
    </recommendedName>
</protein>
<organism evidence="5 6">
    <name type="scientific">Jatropha curcas</name>
    <name type="common">Barbados nut</name>
    <dbReference type="NCBI Taxonomy" id="180498"/>
    <lineage>
        <taxon>Eukaryota</taxon>
        <taxon>Viridiplantae</taxon>
        <taxon>Streptophyta</taxon>
        <taxon>Embryophyta</taxon>
        <taxon>Tracheophyta</taxon>
        <taxon>Spermatophyta</taxon>
        <taxon>Magnoliopsida</taxon>
        <taxon>eudicotyledons</taxon>
        <taxon>Gunneridae</taxon>
        <taxon>Pentapetalae</taxon>
        <taxon>rosids</taxon>
        <taxon>fabids</taxon>
        <taxon>Malpighiales</taxon>
        <taxon>Euphorbiaceae</taxon>
        <taxon>Crotonoideae</taxon>
        <taxon>Jatropheae</taxon>
        <taxon>Jatropha</taxon>
    </lineage>
</organism>
<comment type="similarity">
    <text evidence="1">Belongs to the PPR family. PCMP-H subfamily.</text>
</comment>
<dbReference type="Pfam" id="PF01535">
    <property type="entry name" value="PPR"/>
    <property type="match status" value="5"/>
</dbReference>
<dbReference type="PROSITE" id="PS51375">
    <property type="entry name" value="PPR"/>
    <property type="match status" value="1"/>
</dbReference>